<evidence type="ECO:0000313" key="3">
    <source>
        <dbReference type="Proteomes" id="UP000006039"/>
    </source>
</evidence>
<gene>
    <name evidence="2" type="primary">20354046</name>
    <name evidence="1" type="ORF">GGTG_13588</name>
</gene>
<keyword evidence="3" id="KW-1185">Reference proteome</keyword>
<dbReference type="VEuPathDB" id="FungiDB:GGTG_13588"/>
<sequence length="174" mass="19880">MMDWQALAGFHPLDPLPDLRRHRGRGRSSSPAAVAECARFGADAKTSCLGVSRLCYWKSRSARSTFLFSSRDDAYGLEYKWYQNIRGSRPSAQGLSGPEPQSWHVDQNKIHNQPLVGLLLRIWHILIAGRSGKGRSRRRRAKPILLSRVRSWEPTFNPQIPWGWVGRTWICQIS</sequence>
<evidence type="ECO:0000313" key="1">
    <source>
        <dbReference type="EMBL" id="EJT68835.1"/>
    </source>
</evidence>
<protein>
    <submittedName>
        <fullName evidence="1 2">Uncharacterized protein</fullName>
    </submittedName>
</protein>
<accession>J3PJA7</accession>
<dbReference type="EnsemblFungi" id="EJT68835">
    <property type="protein sequence ID" value="EJT68835"/>
    <property type="gene ID" value="GGTG_13588"/>
</dbReference>
<proteinExistence type="predicted"/>
<dbReference type="GeneID" id="20354046"/>
<reference evidence="2" key="5">
    <citation type="submission" date="2018-04" db="UniProtKB">
        <authorList>
            <consortium name="EnsemblFungi"/>
        </authorList>
    </citation>
    <scope>IDENTIFICATION</scope>
    <source>
        <strain evidence="2">R3-111a-1</strain>
    </source>
</reference>
<dbReference type="EMBL" id="GL385413">
    <property type="protein sequence ID" value="EJT68835.1"/>
    <property type="molecule type" value="Genomic_DNA"/>
</dbReference>
<name>J3PJA7_GAET3</name>
<evidence type="ECO:0000313" key="2">
    <source>
        <dbReference type="EnsemblFungi" id="EJT68835"/>
    </source>
</evidence>
<reference evidence="1" key="3">
    <citation type="submission" date="2010-09" db="EMBL/GenBank/DDBJ databases">
        <title>Annotation of Gaeumannomyces graminis var. tritici R3-111a-1.</title>
        <authorList>
            <consortium name="The Broad Institute Genome Sequencing Platform"/>
            <person name="Ma L.-J."/>
            <person name="Dead R."/>
            <person name="Young S.K."/>
            <person name="Zeng Q."/>
            <person name="Gargeya S."/>
            <person name="Fitzgerald M."/>
            <person name="Haas B."/>
            <person name="Abouelleil A."/>
            <person name="Alvarado L."/>
            <person name="Arachchi H.M."/>
            <person name="Berlin A."/>
            <person name="Brown A."/>
            <person name="Chapman S.B."/>
            <person name="Chen Z."/>
            <person name="Dunbar C."/>
            <person name="Freedman E."/>
            <person name="Gearin G."/>
            <person name="Gellesch M."/>
            <person name="Goldberg J."/>
            <person name="Griggs A."/>
            <person name="Gujja S."/>
            <person name="Heiman D."/>
            <person name="Howarth C."/>
            <person name="Larson L."/>
            <person name="Lui A."/>
            <person name="MacDonald P.J.P."/>
            <person name="Mehta T."/>
            <person name="Montmayeur A."/>
            <person name="Murphy C."/>
            <person name="Neiman D."/>
            <person name="Pearson M."/>
            <person name="Priest M."/>
            <person name="Roberts A."/>
            <person name="Saif S."/>
            <person name="Shea T."/>
            <person name="Shenoy N."/>
            <person name="Sisk P."/>
            <person name="Stolte C."/>
            <person name="Sykes S."/>
            <person name="Yandava C."/>
            <person name="Wortman J."/>
            <person name="Nusbaum C."/>
            <person name="Birren B."/>
        </authorList>
    </citation>
    <scope>NUCLEOTIDE SEQUENCE</scope>
    <source>
        <strain evidence="1">R3-111a-1</strain>
    </source>
</reference>
<reference evidence="3" key="1">
    <citation type="submission" date="2010-07" db="EMBL/GenBank/DDBJ databases">
        <title>The genome sequence of Gaeumannomyces graminis var. tritici strain R3-111a-1.</title>
        <authorList>
            <consortium name="The Broad Institute Genome Sequencing Platform"/>
            <person name="Ma L.-J."/>
            <person name="Dead R."/>
            <person name="Young S."/>
            <person name="Zeng Q."/>
            <person name="Koehrsen M."/>
            <person name="Alvarado L."/>
            <person name="Berlin A."/>
            <person name="Chapman S.B."/>
            <person name="Chen Z."/>
            <person name="Freedman E."/>
            <person name="Gellesch M."/>
            <person name="Goldberg J."/>
            <person name="Griggs A."/>
            <person name="Gujja S."/>
            <person name="Heilman E.R."/>
            <person name="Heiman D."/>
            <person name="Hepburn T."/>
            <person name="Howarth C."/>
            <person name="Jen D."/>
            <person name="Larson L."/>
            <person name="Mehta T."/>
            <person name="Neiman D."/>
            <person name="Pearson M."/>
            <person name="Roberts A."/>
            <person name="Saif S."/>
            <person name="Shea T."/>
            <person name="Shenoy N."/>
            <person name="Sisk P."/>
            <person name="Stolte C."/>
            <person name="Sykes S."/>
            <person name="Walk T."/>
            <person name="White J."/>
            <person name="Yandava C."/>
            <person name="Haas B."/>
            <person name="Nusbaum C."/>
            <person name="Birren B."/>
        </authorList>
    </citation>
    <scope>NUCLEOTIDE SEQUENCE [LARGE SCALE GENOMIC DNA]</scope>
    <source>
        <strain evidence="3">R3-111a-1</strain>
    </source>
</reference>
<dbReference type="RefSeq" id="XP_009229765.1">
    <property type="nucleotide sequence ID" value="XM_009231501.1"/>
</dbReference>
<dbReference type="HOGENOM" id="CLU_1540160_0_0_1"/>
<organism evidence="1">
    <name type="scientific">Gaeumannomyces tritici (strain R3-111a-1)</name>
    <name type="common">Wheat and barley take-all root rot fungus</name>
    <name type="synonym">Gaeumannomyces graminis var. tritici</name>
    <dbReference type="NCBI Taxonomy" id="644352"/>
    <lineage>
        <taxon>Eukaryota</taxon>
        <taxon>Fungi</taxon>
        <taxon>Dikarya</taxon>
        <taxon>Ascomycota</taxon>
        <taxon>Pezizomycotina</taxon>
        <taxon>Sordariomycetes</taxon>
        <taxon>Sordariomycetidae</taxon>
        <taxon>Magnaporthales</taxon>
        <taxon>Magnaporthaceae</taxon>
        <taxon>Gaeumannomyces</taxon>
    </lineage>
</organism>
<dbReference type="AlphaFoldDB" id="J3PJA7"/>
<dbReference type="Proteomes" id="UP000006039">
    <property type="component" value="Unassembled WGS sequence"/>
</dbReference>
<reference evidence="2" key="4">
    <citation type="journal article" date="2015" name="G3 (Bethesda)">
        <title>Genome sequences of three phytopathogenic species of the Magnaporthaceae family of fungi.</title>
        <authorList>
            <person name="Okagaki L.H."/>
            <person name="Nunes C.C."/>
            <person name="Sailsbery J."/>
            <person name="Clay B."/>
            <person name="Brown D."/>
            <person name="John T."/>
            <person name="Oh Y."/>
            <person name="Young N."/>
            <person name="Fitzgerald M."/>
            <person name="Haas B.J."/>
            <person name="Zeng Q."/>
            <person name="Young S."/>
            <person name="Adiconis X."/>
            <person name="Fan L."/>
            <person name="Levin J.Z."/>
            <person name="Mitchell T.K."/>
            <person name="Okubara P.A."/>
            <person name="Farman M.L."/>
            <person name="Kohn L.M."/>
            <person name="Birren B."/>
            <person name="Ma L.-J."/>
            <person name="Dean R.A."/>
        </authorList>
    </citation>
    <scope>NUCLEOTIDE SEQUENCE</scope>
    <source>
        <strain evidence="2">R3-111a-1</strain>
    </source>
</reference>
<reference evidence="1" key="2">
    <citation type="submission" date="2010-07" db="EMBL/GenBank/DDBJ databases">
        <authorList>
            <consortium name="The Broad Institute Genome Sequencing Platform"/>
            <consortium name="Broad Institute Genome Sequencing Center for Infectious Disease"/>
            <person name="Ma L.-J."/>
            <person name="Dead R."/>
            <person name="Young S."/>
            <person name="Zeng Q."/>
            <person name="Koehrsen M."/>
            <person name="Alvarado L."/>
            <person name="Berlin A."/>
            <person name="Chapman S.B."/>
            <person name="Chen Z."/>
            <person name="Freedman E."/>
            <person name="Gellesch M."/>
            <person name="Goldberg J."/>
            <person name="Griggs A."/>
            <person name="Gujja S."/>
            <person name="Heilman E.R."/>
            <person name="Heiman D."/>
            <person name="Hepburn T."/>
            <person name="Howarth C."/>
            <person name="Jen D."/>
            <person name="Larson L."/>
            <person name="Mehta T."/>
            <person name="Neiman D."/>
            <person name="Pearson M."/>
            <person name="Roberts A."/>
            <person name="Saif S."/>
            <person name="Shea T."/>
            <person name="Shenoy N."/>
            <person name="Sisk P."/>
            <person name="Stolte C."/>
            <person name="Sykes S."/>
            <person name="Walk T."/>
            <person name="White J."/>
            <person name="Yandava C."/>
            <person name="Haas B."/>
            <person name="Nusbaum C."/>
            <person name="Birren B."/>
        </authorList>
    </citation>
    <scope>NUCLEOTIDE SEQUENCE</scope>
    <source>
        <strain evidence="1">R3-111a-1</strain>
    </source>
</reference>